<evidence type="ECO:0000313" key="1">
    <source>
        <dbReference type="EMBL" id="KAF2648714.1"/>
    </source>
</evidence>
<dbReference type="InterPro" id="IPR052058">
    <property type="entry name" value="Alcohol_O-acetyltransferase"/>
</dbReference>
<dbReference type="Gene3D" id="3.30.559.10">
    <property type="entry name" value="Chloramphenicol acetyltransferase-like domain"/>
    <property type="match status" value="1"/>
</dbReference>
<dbReference type="EMBL" id="MU004525">
    <property type="protein sequence ID" value="KAF2648714.1"/>
    <property type="molecule type" value="Genomic_DNA"/>
</dbReference>
<gene>
    <name evidence="1" type="ORF">K491DRAFT_722329</name>
</gene>
<dbReference type="Proteomes" id="UP000799324">
    <property type="component" value="Unassembled WGS sequence"/>
</dbReference>
<dbReference type="AlphaFoldDB" id="A0A6A6SRE3"/>
<dbReference type="PANTHER" id="PTHR28037">
    <property type="entry name" value="ALCOHOL O-ACETYLTRANSFERASE 1-RELATED"/>
    <property type="match status" value="1"/>
</dbReference>
<keyword evidence="2" id="KW-1185">Reference proteome</keyword>
<dbReference type="GO" id="GO:0008080">
    <property type="term" value="F:N-acetyltransferase activity"/>
    <property type="evidence" value="ECO:0007669"/>
    <property type="project" value="TreeGrafter"/>
</dbReference>
<dbReference type="PANTHER" id="PTHR28037:SF1">
    <property type="entry name" value="ALCOHOL O-ACETYLTRANSFERASE 1-RELATED"/>
    <property type="match status" value="1"/>
</dbReference>
<evidence type="ECO:0008006" key="3">
    <source>
        <dbReference type="Google" id="ProtNLM"/>
    </source>
</evidence>
<evidence type="ECO:0000313" key="2">
    <source>
        <dbReference type="Proteomes" id="UP000799324"/>
    </source>
</evidence>
<reference evidence="1" key="1">
    <citation type="journal article" date="2020" name="Stud. Mycol.">
        <title>101 Dothideomycetes genomes: a test case for predicting lifestyles and emergence of pathogens.</title>
        <authorList>
            <person name="Haridas S."/>
            <person name="Albert R."/>
            <person name="Binder M."/>
            <person name="Bloem J."/>
            <person name="Labutti K."/>
            <person name="Salamov A."/>
            <person name="Andreopoulos B."/>
            <person name="Baker S."/>
            <person name="Barry K."/>
            <person name="Bills G."/>
            <person name="Bluhm B."/>
            <person name="Cannon C."/>
            <person name="Castanera R."/>
            <person name="Culley D."/>
            <person name="Daum C."/>
            <person name="Ezra D."/>
            <person name="Gonzalez J."/>
            <person name="Henrissat B."/>
            <person name="Kuo A."/>
            <person name="Liang C."/>
            <person name="Lipzen A."/>
            <person name="Lutzoni F."/>
            <person name="Magnuson J."/>
            <person name="Mondo S."/>
            <person name="Nolan M."/>
            <person name="Ohm R."/>
            <person name="Pangilinan J."/>
            <person name="Park H.-J."/>
            <person name="Ramirez L."/>
            <person name="Alfaro M."/>
            <person name="Sun H."/>
            <person name="Tritt A."/>
            <person name="Yoshinaga Y."/>
            <person name="Zwiers L.-H."/>
            <person name="Turgeon B."/>
            <person name="Goodwin S."/>
            <person name="Spatafora J."/>
            <person name="Crous P."/>
            <person name="Grigoriev I."/>
        </authorList>
    </citation>
    <scope>NUCLEOTIDE SEQUENCE</scope>
    <source>
        <strain evidence="1">CBS 122681</strain>
    </source>
</reference>
<dbReference type="OrthoDB" id="2150604at2759"/>
<dbReference type="InterPro" id="IPR023213">
    <property type="entry name" value="CAT-like_dom_sf"/>
</dbReference>
<accession>A0A6A6SRE3</accession>
<organism evidence="1 2">
    <name type="scientific">Lophiostoma macrostomum CBS 122681</name>
    <dbReference type="NCBI Taxonomy" id="1314788"/>
    <lineage>
        <taxon>Eukaryota</taxon>
        <taxon>Fungi</taxon>
        <taxon>Dikarya</taxon>
        <taxon>Ascomycota</taxon>
        <taxon>Pezizomycotina</taxon>
        <taxon>Dothideomycetes</taxon>
        <taxon>Pleosporomycetidae</taxon>
        <taxon>Pleosporales</taxon>
        <taxon>Lophiostomataceae</taxon>
        <taxon>Lophiostoma</taxon>
    </lineage>
</organism>
<protein>
    <recommendedName>
        <fullName evidence="3">Alcohol acetyltransferase</fullName>
    </recommendedName>
</protein>
<sequence>MDISQLKKLRAAGKQEEMAALAHALDLYTTPGLSVHYKTTQALSIPSLETLIYQACAQVLRGLPTLFVVPVVVEGAQTYFARLPTIDLRKVTTFLQRQNSIPDDGSGRDSELDALLQEQVNTNYKSDQGILPVWRLVVLYDFTDRQQFTATFMVHHGIADGASMQMVQREFHKALHNLSSSQPAPESQVEYIIPSSDDDGIGPPLESLHSLPILEEVPPTDAPKYKDWIGKLPEVPSKTGWATLTLSPPMVQAFVQQCRKNKVGTPSGLNALIAKVVYSNLPSTTESLNINIPVDLRSDLPPKAVDGVMGNFWDTFQTRILRSDISKQDSSELGDIWAAARKVQSDTRKYMSRTAPSGELYLNVAGLKNIPDLQAFLKGMIGGPRVESLELTYIGPYAPYSDPKKGNELVWQAGRASICRCVFALGACLQMTGVMHPEGMTIGFAWPRGAIEEDLVDKTIEGIRNYFVSIS</sequence>
<proteinExistence type="predicted"/>
<name>A0A6A6SRE3_9PLEO</name>
<dbReference type="SUPFAM" id="SSF52777">
    <property type="entry name" value="CoA-dependent acyltransferases"/>
    <property type="match status" value="2"/>
</dbReference>